<gene>
    <name evidence="4" type="ORF">D3272_14110</name>
</gene>
<evidence type="ECO:0000256" key="1">
    <source>
        <dbReference type="ARBA" id="ARBA00022553"/>
    </source>
</evidence>
<evidence type="ECO:0000313" key="5">
    <source>
        <dbReference type="Proteomes" id="UP000289411"/>
    </source>
</evidence>
<dbReference type="Gene3D" id="3.40.50.2300">
    <property type="match status" value="1"/>
</dbReference>
<dbReference type="EMBL" id="QYBC01000011">
    <property type="protein sequence ID" value="RYB04147.1"/>
    <property type="molecule type" value="Genomic_DNA"/>
</dbReference>
<reference evidence="4 5" key="1">
    <citation type="submission" date="2018-09" db="EMBL/GenBank/DDBJ databases">
        <authorList>
            <person name="Grouzdev D.S."/>
            <person name="Krutkina M.S."/>
        </authorList>
    </citation>
    <scope>NUCLEOTIDE SEQUENCE [LARGE SCALE GENOMIC DNA]</scope>
    <source>
        <strain evidence="4 5">RmlP001</strain>
    </source>
</reference>
<dbReference type="Pfam" id="PF00072">
    <property type="entry name" value="Response_reg"/>
    <property type="match status" value="1"/>
</dbReference>
<organism evidence="4 5">
    <name type="scientific">Lichenibacterium ramalinae</name>
    <dbReference type="NCBI Taxonomy" id="2316527"/>
    <lineage>
        <taxon>Bacteria</taxon>
        <taxon>Pseudomonadati</taxon>
        <taxon>Pseudomonadota</taxon>
        <taxon>Alphaproteobacteria</taxon>
        <taxon>Hyphomicrobiales</taxon>
        <taxon>Lichenihabitantaceae</taxon>
        <taxon>Lichenibacterium</taxon>
    </lineage>
</organism>
<dbReference type="GO" id="GO:0000160">
    <property type="term" value="P:phosphorelay signal transduction system"/>
    <property type="evidence" value="ECO:0007669"/>
    <property type="project" value="InterPro"/>
</dbReference>
<name>A0A4Q2RBB2_9HYPH</name>
<evidence type="ECO:0000313" key="4">
    <source>
        <dbReference type="EMBL" id="RYB04147.1"/>
    </source>
</evidence>
<accession>A0A4Q2RBB2</accession>
<dbReference type="PANTHER" id="PTHR44591">
    <property type="entry name" value="STRESS RESPONSE REGULATOR PROTEIN 1"/>
    <property type="match status" value="1"/>
</dbReference>
<feature type="modified residue" description="4-aspartylphosphate" evidence="2">
    <location>
        <position position="55"/>
    </location>
</feature>
<feature type="domain" description="Response regulatory" evidence="3">
    <location>
        <begin position="4"/>
        <end position="117"/>
    </location>
</feature>
<protein>
    <submittedName>
        <fullName evidence="4">Response regulator</fullName>
    </submittedName>
</protein>
<keyword evidence="1 2" id="KW-0597">Phosphoprotein</keyword>
<reference evidence="4 5" key="2">
    <citation type="submission" date="2019-02" db="EMBL/GenBank/DDBJ databases">
        <title>'Lichenibacterium ramalinii' gen. nov. sp. nov., 'Lichenibacterium minor' gen. nov. sp. nov.</title>
        <authorList>
            <person name="Pankratov T."/>
        </authorList>
    </citation>
    <scope>NUCLEOTIDE SEQUENCE [LARGE SCALE GENOMIC DNA]</scope>
    <source>
        <strain evidence="4 5">RmlP001</strain>
    </source>
</reference>
<dbReference type="AlphaFoldDB" id="A0A4Q2RBB2"/>
<keyword evidence="5" id="KW-1185">Reference proteome</keyword>
<proteinExistence type="predicted"/>
<comment type="caution">
    <text evidence="4">The sequence shown here is derived from an EMBL/GenBank/DDBJ whole genome shotgun (WGS) entry which is preliminary data.</text>
</comment>
<dbReference type="Proteomes" id="UP000289411">
    <property type="component" value="Unassembled WGS sequence"/>
</dbReference>
<dbReference type="RefSeq" id="WP_129219841.1">
    <property type="nucleotide sequence ID" value="NZ_QYBC01000011.1"/>
</dbReference>
<sequence length="117" mass="12649">MSKRVLVVEDDPMLRMDAATMLEEAGFDVVQLETGDSALAYVLEQSESVGAVFSDVQMPGDTDGLDLAAYIAMNWPAITIVLTSGRVHPTRDLPDNIKFVSKPWIPEEVLAALTGAL</sequence>
<dbReference type="SUPFAM" id="SSF52172">
    <property type="entry name" value="CheY-like"/>
    <property type="match status" value="1"/>
</dbReference>
<dbReference type="CDD" id="cd00156">
    <property type="entry name" value="REC"/>
    <property type="match status" value="1"/>
</dbReference>
<dbReference type="OrthoDB" id="9784719at2"/>
<dbReference type="SMART" id="SM00448">
    <property type="entry name" value="REC"/>
    <property type="match status" value="1"/>
</dbReference>
<dbReference type="InterPro" id="IPR011006">
    <property type="entry name" value="CheY-like_superfamily"/>
</dbReference>
<dbReference type="InterPro" id="IPR050595">
    <property type="entry name" value="Bact_response_regulator"/>
</dbReference>
<dbReference type="InterPro" id="IPR001789">
    <property type="entry name" value="Sig_transdc_resp-reg_receiver"/>
</dbReference>
<evidence type="ECO:0000256" key="2">
    <source>
        <dbReference type="PROSITE-ProRule" id="PRU00169"/>
    </source>
</evidence>
<dbReference type="PANTHER" id="PTHR44591:SF21">
    <property type="entry name" value="TWO-COMPONENT RESPONSE REGULATOR"/>
    <property type="match status" value="1"/>
</dbReference>
<dbReference type="PROSITE" id="PS50110">
    <property type="entry name" value="RESPONSE_REGULATORY"/>
    <property type="match status" value="1"/>
</dbReference>
<evidence type="ECO:0000259" key="3">
    <source>
        <dbReference type="PROSITE" id="PS50110"/>
    </source>
</evidence>